<name>A0A6A5V3X2_9PLEO</name>
<evidence type="ECO:0000256" key="1">
    <source>
        <dbReference type="SAM" id="SignalP"/>
    </source>
</evidence>
<dbReference type="EMBL" id="ML976694">
    <property type="protein sequence ID" value="KAF1971330.1"/>
    <property type="molecule type" value="Genomic_DNA"/>
</dbReference>
<dbReference type="AlphaFoldDB" id="A0A6A5V3X2"/>
<accession>A0A6A5V3X2</accession>
<evidence type="ECO:0000313" key="2">
    <source>
        <dbReference type="EMBL" id="KAF1971330.1"/>
    </source>
</evidence>
<feature type="chain" id="PRO_5025551616" evidence="1">
    <location>
        <begin position="20"/>
        <end position="167"/>
    </location>
</feature>
<dbReference type="Proteomes" id="UP000800036">
    <property type="component" value="Unassembled WGS sequence"/>
</dbReference>
<organism evidence="2 3">
    <name type="scientific">Bimuria novae-zelandiae CBS 107.79</name>
    <dbReference type="NCBI Taxonomy" id="1447943"/>
    <lineage>
        <taxon>Eukaryota</taxon>
        <taxon>Fungi</taxon>
        <taxon>Dikarya</taxon>
        <taxon>Ascomycota</taxon>
        <taxon>Pezizomycotina</taxon>
        <taxon>Dothideomycetes</taxon>
        <taxon>Pleosporomycetidae</taxon>
        <taxon>Pleosporales</taxon>
        <taxon>Massarineae</taxon>
        <taxon>Didymosphaeriaceae</taxon>
        <taxon>Bimuria</taxon>
    </lineage>
</organism>
<keyword evidence="3" id="KW-1185">Reference proteome</keyword>
<feature type="signal peptide" evidence="1">
    <location>
        <begin position="1"/>
        <end position="19"/>
    </location>
</feature>
<gene>
    <name evidence="2" type="ORF">BU23DRAFT_556125</name>
</gene>
<reference evidence="2" key="1">
    <citation type="journal article" date="2020" name="Stud. Mycol.">
        <title>101 Dothideomycetes genomes: a test case for predicting lifestyles and emergence of pathogens.</title>
        <authorList>
            <person name="Haridas S."/>
            <person name="Albert R."/>
            <person name="Binder M."/>
            <person name="Bloem J."/>
            <person name="Labutti K."/>
            <person name="Salamov A."/>
            <person name="Andreopoulos B."/>
            <person name="Baker S."/>
            <person name="Barry K."/>
            <person name="Bills G."/>
            <person name="Bluhm B."/>
            <person name="Cannon C."/>
            <person name="Castanera R."/>
            <person name="Culley D."/>
            <person name="Daum C."/>
            <person name="Ezra D."/>
            <person name="Gonzalez J."/>
            <person name="Henrissat B."/>
            <person name="Kuo A."/>
            <person name="Liang C."/>
            <person name="Lipzen A."/>
            <person name="Lutzoni F."/>
            <person name="Magnuson J."/>
            <person name="Mondo S."/>
            <person name="Nolan M."/>
            <person name="Ohm R."/>
            <person name="Pangilinan J."/>
            <person name="Park H.-J."/>
            <person name="Ramirez L."/>
            <person name="Alfaro M."/>
            <person name="Sun H."/>
            <person name="Tritt A."/>
            <person name="Yoshinaga Y."/>
            <person name="Zwiers L.-H."/>
            <person name="Turgeon B."/>
            <person name="Goodwin S."/>
            <person name="Spatafora J."/>
            <person name="Crous P."/>
            <person name="Grigoriev I."/>
        </authorList>
    </citation>
    <scope>NUCLEOTIDE SEQUENCE</scope>
    <source>
        <strain evidence="2">CBS 107.79</strain>
    </source>
</reference>
<proteinExistence type="predicted"/>
<evidence type="ECO:0000313" key="3">
    <source>
        <dbReference type="Proteomes" id="UP000800036"/>
    </source>
</evidence>
<protein>
    <submittedName>
        <fullName evidence="2">Uncharacterized protein</fullName>
    </submittedName>
</protein>
<keyword evidence="1" id="KW-0732">Signal</keyword>
<sequence length="167" mass="18165">MFRVRSIIFIAALFTAALATSTSSNCTSDVGGRGFFPFAFKAFNDVTGQQAGAGMAFDSHNRQFRSLFAGTGLDSNGVIKATRLQSLVYFQLNSYGCAVYDLNNNTNQIVGIFNKALGFGDLEIYGGQETDVTDFIIQCNSLVIWYPKDYDLVARGVPPLGARDARI</sequence>